<dbReference type="OrthoDB" id="9805479at2"/>
<dbReference type="Pfam" id="PF02592">
    <property type="entry name" value="Vut_1"/>
    <property type="match status" value="1"/>
</dbReference>
<name>A0A0T5XA57_9BACT</name>
<dbReference type="Proteomes" id="UP000005273">
    <property type="component" value="Unassembled WGS sequence"/>
</dbReference>
<comment type="similarity">
    <text evidence="1">Belongs to the vitamin uptake transporter (VUT/ECF) (TC 2.A.88) family. Q precursor transporter subfamily.</text>
</comment>
<keyword evidence="1" id="KW-0472">Membrane</keyword>
<dbReference type="HAMAP" id="MF_02088">
    <property type="entry name" value="Q_prec_transport"/>
    <property type="match status" value="1"/>
</dbReference>
<accession>A0A0T5XA57</accession>
<evidence type="ECO:0000313" key="3">
    <source>
        <dbReference type="Proteomes" id="UP000005273"/>
    </source>
</evidence>
<evidence type="ECO:0000313" key="2">
    <source>
        <dbReference type="EMBL" id="KRT35255.1"/>
    </source>
</evidence>
<dbReference type="NCBIfam" id="TIGR00697">
    <property type="entry name" value="queuosine precursor transporter"/>
    <property type="match status" value="1"/>
</dbReference>
<evidence type="ECO:0000256" key="1">
    <source>
        <dbReference type="HAMAP-Rule" id="MF_02088"/>
    </source>
</evidence>
<dbReference type="GO" id="GO:0005886">
    <property type="term" value="C:plasma membrane"/>
    <property type="evidence" value="ECO:0007669"/>
    <property type="project" value="UniProtKB-SubCell"/>
</dbReference>
<feature type="transmembrane region" description="Helical" evidence="1">
    <location>
        <begin position="51"/>
        <end position="72"/>
    </location>
</feature>
<sequence length="234" mass="26246">MNEAIWFLMLIFCTSVILISYRVFGKYGLYAWVVMSVILANIQVMKLVTLFGMTATLGNILYGTSFLATDILSENYGKREATLAVHLGFFTLFMMVVVMQMALLFVPNPNDLAHDALKGIFGLTPKVAGASFCAYALAQYHDVWLFHLLKKLTGDKYLWFRNNVSTMISQAIDTAIFAVVAFYGVYPAKVLLSIILSTYVIKWIVALSDTWCIYLAKRWFCQGKVGGEAKYAAD</sequence>
<dbReference type="RefSeq" id="WP_009202107.1">
    <property type="nucleotide sequence ID" value="NZ_ACJX03000001.1"/>
</dbReference>
<feature type="transmembrane region" description="Helical" evidence="1">
    <location>
        <begin position="167"/>
        <end position="186"/>
    </location>
</feature>
<dbReference type="AlphaFoldDB" id="A0A0T5XA57"/>
<feature type="transmembrane region" description="Helical" evidence="1">
    <location>
        <begin position="127"/>
        <end position="146"/>
    </location>
</feature>
<dbReference type="GO" id="GO:0022857">
    <property type="term" value="F:transmembrane transporter activity"/>
    <property type="evidence" value="ECO:0007669"/>
    <property type="project" value="UniProtKB-UniRule"/>
</dbReference>
<dbReference type="eggNOG" id="COG1738">
    <property type="taxonomic scope" value="Bacteria"/>
</dbReference>
<keyword evidence="1" id="KW-1003">Cell membrane</keyword>
<dbReference type="STRING" id="592015.HMPREF1705_04523"/>
<gene>
    <name evidence="2" type="ORF">HMPREF1705_04523</name>
</gene>
<organism evidence="2 3">
    <name type="scientific">Acetomicrobium hydrogeniformans ATCC BAA-1850</name>
    <dbReference type="NCBI Taxonomy" id="592015"/>
    <lineage>
        <taxon>Bacteria</taxon>
        <taxon>Thermotogati</taxon>
        <taxon>Synergistota</taxon>
        <taxon>Synergistia</taxon>
        <taxon>Synergistales</taxon>
        <taxon>Acetomicrobiaceae</taxon>
        <taxon>Acetomicrobium</taxon>
    </lineage>
</organism>
<comment type="subcellular location">
    <subcellularLocation>
        <location evidence="1">Cell membrane</location>
        <topology evidence="1">Multi-pass membrane protein</topology>
    </subcellularLocation>
</comment>
<keyword evidence="1" id="KW-0813">Transport</keyword>
<protein>
    <recommendedName>
        <fullName evidence="1">Probable queuosine precursor transporter</fullName>
        <shortName evidence="1">Q precursor transporter</shortName>
    </recommendedName>
</protein>
<dbReference type="EMBL" id="ACJX03000001">
    <property type="protein sequence ID" value="KRT35255.1"/>
    <property type="molecule type" value="Genomic_DNA"/>
</dbReference>
<dbReference type="PANTHER" id="PTHR34300">
    <property type="entry name" value="QUEUOSINE PRECURSOR TRANSPORTER-RELATED"/>
    <property type="match status" value="1"/>
</dbReference>
<feature type="transmembrane region" description="Helical" evidence="1">
    <location>
        <begin position="6"/>
        <end position="24"/>
    </location>
</feature>
<proteinExistence type="inferred from homology"/>
<keyword evidence="3" id="KW-1185">Reference proteome</keyword>
<comment type="caution">
    <text evidence="2">The sequence shown here is derived from an EMBL/GenBank/DDBJ whole genome shotgun (WGS) entry which is preliminary data.</text>
</comment>
<keyword evidence="1" id="KW-0812">Transmembrane</keyword>
<dbReference type="PANTHER" id="PTHR34300:SF2">
    <property type="entry name" value="QUEUOSINE PRECURSOR TRANSPORTER-RELATED"/>
    <property type="match status" value="1"/>
</dbReference>
<dbReference type="InterPro" id="IPR003744">
    <property type="entry name" value="YhhQ"/>
</dbReference>
<comment type="function">
    <text evidence="1">Involved in the import of queuosine (Q) precursors, required for Q precursor salvage.</text>
</comment>
<reference evidence="3" key="1">
    <citation type="submission" date="2012-09" db="EMBL/GenBank/DDBJ databases">
        <authorList>
            <person name="Weinstock G."/>
            <person name="Sodergren E."/>
            <person name="Clifton S."/>
            <person name="Fulton L."/>
            <person name="Fulton B."/>
            <person name="Courtney L."/>
            <person name="Fronick C."/>
            <person name="Harrison M."/>
            <person name="Strong C."/>
            <person name="Farmer C."/>
            <person name="Delehaunty K."/>
            <person name="Markovic C."/>
            <person name="Hall O."/>
            <person name="Minx P."/>
            <person name="Tomlinson C."/>
            <person name="Mitreva M."/>
            <person name="Nelson J."/>
            <person name="Hou S."/>
            <person name="Wollam A."/>
            <person name="Pepin K.H."/>
            <person name="Johnson M."/>
            <person name="Bhonagiri V."/>
            <person name="Nash W.E."/>
            <person name="Suruliraj S."/>
            <person name="Warren W."/>
            <person name="Chinwalla A."/>
            <person name="Mardis E.R."/>
            <person name="Wilson R.K."/>
        </authorList>
    </citation>
    <scope>NUCLEOTIDE SEQUENCE [LARGE SCALE GENOMIC DNA]</scope>
    <source>
        <strain evidence="3">OS1</strain>
    </source>
</reference>
<feature type="transmembrane region" description="Helical" evidence="1">
    <location>
        <begin position="84"/>
        <end position="107"/>
    </location>
</feature>
<keyword evidence="1" id="KW-1133">Transmembrane helix</keyword>